<dbReference type="Proteomes" id="UP000234662">
    <property type="component" value="Unassembled WGS sequence"/>
</dbReference>
<dbReference type="AlphaFoldDB" id="A0A2I1R1Y7"/>
<proteinExistence type="predicted"/>
<evidence type="ECO:0000313" key="1">
    <source>
        <dbReference type="EMBL" id="PKZ63132.1"/>
    </source>
</evidence>
<gene>
    <name evidence="1" type="ORF">CYJ73_23370</name>
</gene>
<protein>
    <submittedName>
        <fullName evidence="1">Uncharacterized protein</fullName>
    </submittedName>
</protein>
<reference evidence="1 2" key="1">
    <citation type="submission" date="2017-12" db="EMBL/GenBank/DDBJ databases">
        <title>Phylogenetic diversity of female urinary microbiome.</title>
        <authorList>
            <person name="Thomas-White K."/>
            <person name="Wolfe A.J."/>
        </authorList>
    </citation>
    <scope>NUCLEOTIDE SEQUENCE [LARGE SCALE GENOMIC DNA]</scope>
    <source>
        <strain evidence="1 2">UMB0777</strain>
    </source>
</reference>
<name>A0A2I1R1Y7_9ACTN</name>
<dbReference type="EMBL" id="PKJC01000031">
    <property type="protein sequence ID" value="PKZ63132.1"/>
    <property type="molecule type" value="Genomic_DNA"/>
</dbReference>
<organism evidence="1 2">
    <name type="scientific">Gordonia terrae</name>
    <dbReference type="NCBI Taxonomy" id="2055"/>
    <lineage>
        <taxon>Bacteria</taxon>
        <taxon>Bacillati</taxon>
        <taxon>Actinomycetota</taxon>
        <taxon>Actinomycetes</taxon>
        <taxon>Mycobacteriales</taxon>
        <taxon>Gordoniaceae</taxon>
        <taxon>Gordonia</taxon>
    </lineage>
</organism>
<sequence length="145" mass="15345">MARAFTGQMSTTLDSRYRHCAAPAAAVAIAGVLTLVAPGTALAAPPMPSGYYRGYVTSAPIADTVWFGKNFTGSRVVNNTAVGWAFPGAVYRGRSVQDGAPVIVVDYSGTTVGFVRDELRADGRGGYWGRALNGSTELLRFHLTR</sequence>
<evidence type="ECO:0000313" key="2">
    <source>
        <dbReference type="Proteomes" id="UP000234662"/>
    </source>
</evidence>
<accession>A0A2I1R1Y7</accession>
<comment type="caution">
    <text evidence="1">The sequence shown here is derived from an EMBL/GenBank/DDBJ whole genome shotgun (WGS) entry which is preliminary data.</text>
</comment>
<dbReference type="STRING" id="2055.BCM27_13795"/>